<dbReference type="EMBL" id="FXAV01000008">
    <property type="protein sequence ID" value="SMG44672.1"/>
    <property type="molecule type" value="Genomic_DNA"/>
</dbReference>
<organism evidence="5 6">
    <name type="scientific">Rhodococcus rhodochrous J3</name>
    <dbReference type="NCBI Taxonomy" id="903528"/>
    <lineage>
        <taxon>Bacteria</taxon>
        <taxon>Bacillati</taxon>
        <taxon>Actinomycetota</taxon>
        <taxon>Actinomycetes</taxon>
        <taxon>Mycobacteriales</taxon>
        <taxon>Nocardiaceae</taxon>
        <taxon>Rhodococcus</taxon>
    </lineage>
</organism>
<dbReference type="InterPro" id="IPR027417">
    <property type="entry name" value="P-loop_NTPase"/>
</dbReference>
<evidence type="ECO:0000259" key="3">
    <source>
        <dbReference type="Pfam" id="PF13087"/>
    </source>
</evidence>
<dbReference type="Pfam" id="PF13087">
    <property type="entry name" value="AAA_12"/>
    <property type="match status" value="1"/>
</dbReference>
<evidence type="ECO:0008006" key="7">
    <source>
        <dbReference type="Google" id="ProtNLM"/>
    </source>
</evidence>
<feature type="domain" description="DUF3320" evidence="1">
    <location>
        <begin position="1387"/>
        <end position="1435"/>
    </location>
</feature>
<dbReference type="RefSeq" id="WP_256922571.1">
    <property type="nucleotide sequence ID" value="NZ_FXAV01000008.1"/>
</dbReference>
<dbReference type="SUPFAM" id="SSF52540">
    <property type="entry name" value="P-loop containing nucleoside triphosphate hydrolases"/>
    <property type="match status" value="1"/>
</dbReference>
<protein>
    <recommendedName>
        <fullName evidence="7">AAA domain-containing protein</fullName>
    </recommendedName>
</protein>
<name>A0ABY1ME30_RHORH</name>
<dbReference type="CDD" id="cd18808">
    <property type="entry name" value="SF1_C_Upf1"/>
    <property type="match status" value="1"/>
</dbReference>
<dbReference type="Pfam" id="PF13086">
    <property type="entry name" value="AAA_11"/>
    <property type="match status" value="2"/>
</dbReference>
<reference evidence="5 6" key="1">
    <citation type="submission" date="2017-04" db="EMBL/GenBank/DDBJ databases">
        <authorList>
            <person name="Varghese N."/>
            <person name="Submissions S."/>
        </authorList>
    </citation>
    <scope>NUCLEOTIDE SEQUENCE [LARGE SCALE GENOMIC DNA]</scope>
    <source>
        <strain evidence="5 6">J3</strain>
    </source>
</reference>
<dbReference type="Pfam" id="PF18741">
    <property type="entry name" value="MTES_1575"/>
    <property type="match status" value="1"/>
</dbReference>
<dbReference type="Proteomes" id="UP000193566">
    <property type="component" value="Unassembled WGS sequence"/>
</dbReference>
<dbReference type="Gene3D" id="3.40.50.300">
    <property type="entry name" value="P-loop containing nucleotide triphosphate hydrolases"/>
    <property type="match status" value="3"/>
</dbReference>
<feature type="domain" description="DNA2/NAM7 helicase helicase" evidence="2">
    <location>
        <begin position="227"/>
        <end position="313"/>
    </location>
</feature>
<evidence type="ECO:0000313" key="5">
    <source>
        <dbReference type="EMBL" id="SMG44672.1"/>
    </source>
</evidence>
<feature type="domain" description="DNA2/NAM7 helicase-like C-terminal" evidence="3">
    <location>
        <begin position="927"/>
        <end position="1125"/>
    </location>
</feature>
<dbReference type="PANTHER" id="PTHR10887">
    <property type="entry name" value="DNA2/NAM7 HELICASE FAMILY"/>
    <property type="match status" value="1"/>
</dbReference>
<accession>A0ABY1ME30</accession>
<dbReference type="Pfam" id="PF13195">
    <property type="entry name" value="DUF4011"/>
    <property type="match status" value="1"/>
</dbReference>
<dbReference type="InterPro" id="IPR021754">
    <property type="entry name" value="DUF3320"/>
</dbReference>
<evidence type="ECO:0000259" key="2">
    <source>
        <dbReference type="Pfam" id="PF13086"/>
    </source>
</evidence>
<keyword evidence="6" id="KW-1185">Reference proteome</keyword>
<dbReference type="InterPro" id="IPR045055">
    <property type="entry name" value="DNA2/NAM7-like"/>
</dbReference>
<evidence type="ECO:0000313" key="6">
    <source>
        <dbReference type="Proteomes" id="UP000193566"/>
    </source>
</evidence>
<dbReference type="InterPro" id="IPR047187">
    <property type="entry name" value="SF1_C_Upf1"/>
</dbReference>
<dbReference type="InterPro" id="IPR041677">
    <property type="entry name" value="DNA2/NAM7_AAA_11"/>
</dbReference>
<dbReference type="InterPro" id="IPR041679">
    <property type="entry name" value="DNA2/NAM7-like_C"/>
</dbReference>
<feature type="domain" description="DNA2/NAM7 helicase helicase" evidence="2">
    <location>
        <begin position="820"/>
        <end position="903"/>
    </location>
</feature>
<sequence>MQGARRASEIASDVLLSYLADDRRLYGAVSRDLYAKRFKELARTARTMLEETGSSNLYLTLGALIHRTSTGAEARAPLFLLPIRIVGGTGRKPFQITVDTTEVATPNYCLVEWLRLKHNVSIEALESPKLDDSGLDIVHALRGIRAALVENNIVLRVDEVATVAICQFGTFGMWKDLDEHWDVLEQSPIVRHLTHHAGESFHDPQGNESLDSVEVDEASVPVPIPADGSQLRAVALAASGRTFVIEGPPGTGKSQTITNLIAHALERGKTVLFVAEKQAALDVVKKRLSKVGLRNFALDLHGKSQSPSAIREQLKAAIDNNIYYNSHNWDAKVAEFRSRLAPLADYPHKIHSRNGIDHSLWRAFEATLEVGNGPVAPIPTWYVARPTQPWATIRDTLELFSRAAHSLEVRPGSPWSLAGSVPQGIEDQHVSLAVIRFADAIDAALASPRTRTMLERVQTPEDVIALLPQARRQLGRPVPDAATLAWMRSPQFAAAREALFVDINRAHQNCAPVLRTFIPMFLESGDVDFFIAEAEECDKGLFGKKKKAEQFQRSLAPFANPDADLAPQAVLPLLRMISMAREQITHLRTTVRDLLGPFAPPAWNPLAPTCTDELRPIFEYIDDTIRFVDETPKLWKELEAAGFLTDHEIRVLDEAGGAWVSLRSCLGTTDADVARWTNGDHWITAWQRDSHVVREEAQYGGSQRFFAWSRMSAYLEPLRRAELHDFVEALLTGQILAADAPVAFIRGAARASLDERRRATGVINFTPALRDGEISDFARSADALRGEQVKALPAALLSRRPFQAGALQGEVGELRRALERKRGGASFRNLMARYAHHILAATPCVFVSPTSLAQFIPPGSATFDLVVFDEASQVTVAQAIGALGRGRAAVIVGDSQQMPPSTFGQVSAVDDDEADEDGTIAPEDLESILTECVESGVPRLWLSWHYRSQDETLINFSNQKYYEGRLASLPSPGGDDTAGVEWRRVDGHFNRENRKDGYRTNRVEAEAIVEEIRTRLATPRLAGQSIGVVTFNLQQRVLVQDLLEACDDPLVREQLRPDKEEGIFVKNLENVQGDERDVILFTTAFSKKSGESQLPLQFGPLSRAGGEKRFNVAITRARRKVVIFTSFEPSDIDLSRTKSVGLAHLRGYLEIAAQRVAPNPSVTTNDNVDAVQRSIRTALADRGYEVTTNYGLSEFVLDIVVREPGSDHWQVAVMLDGPRWAGRPTVSDRDLTPRLLETLMHWGSSVRVWLPEWIENPEAVLDRIDAAVGTARERRLQYGEQLAKEAEARAIAIAEAEARTPEELVVENLEVLADLSFAKDESEQVRVPDTAPEDRHEFVAGVATTTTPTIHFDETPAPSSAERDWHGRGIAYTCAPTTPLGERDDLDRVHSSSVRQIITDAVRETVEIEGPILLERLARDVARRFGFDRVSAARRDFVINCVPNELIATTSLGSFVWPRQLDRANWRGFRTTPDEVNRPVSDIAPEEILNAMHATCEGRELDVETLIRETLVIFNQRRLTGPTRERLEECLNLGLRSGRLIQLGSVIRSGI</sequence>
<dbReference type="Pfam" id="PF11784">
    <property type="entry name" value="DUF3320"/>
    <property type="match status" value="1"/>
</dbReference>
<proteinExistence type="predicted"/>
<dbReference type="InterPro" id="IPR025103">
    <property type="entry name" value="DUF4011"/>
</dbReference>
<evidence type="ECO:0000259" key="4">
    <source>
        <dbReference type="Pfam" id="PF18741"/>
    </source>
</evidence>
<evidence type="ECO:0000259" key="1">
    <source>
        <dbReference type="Pfam" id="PF11784"/>
    </source>
</evidence>
<dbReference type="InterPro" id="IPR049468">
    <property type="entry name" value="Restrct_endonuc-II-like_dom"/>
</dbReference>
<gene>
    <name evidence="5" type="ORF">SAMN02745947_03096</name>
</gene>
<comment type="caution">
    <text evidence="5">The sequence shown here is derived from an EMBL/GenBank/DDBJ whole genome shotgun (WGS) entry which is preliminary data.</text>
</comment>
<feature type="domain" description="Restriction endonuclease type II-like" evidence="4">
    <location>
        <begin position="1173"/>
        <end position="1267"/>
    </location>
</feature>